<dbReference type="Proteomes" id="UP000182241">
    <property type="component" value="Unassembled WGS sequence"/>
</dbReference>
<dbReference type="Gene3D" id="3.40.50.720">
    <property type="entry name" value="NAD(P)-binding Rossmann-like Domain"/>
    <property type="match status" value="1"/>
</dbReference>
<dbReference type="InterPro" id="IPR006115">
    <property type="entry name" value="6PGDH_NADP-bd"/>
</dbReference>
<dbReference type="GO" id="GO:0050661">
    <property type="term" value="F:NADP binding"/>
    <property type="evidence" value="ECO:0007669"/>
    <property type="project" value="InterPro"/>
</dbReference>
<evidence type="ECO:0000259" key="3">
    <source>
        <dbReference type="Pfam" id="PF03446"/>
    </source>
</evidence>
<dbReference type="InterPro" id="IPR036291">
    <property type="entry name" value="NAD(P)-bd_dom_sf"/>
</dbReference>
<protein>
    <submittedName>
        <fullName evidence="5">3-hydroxyisobutyrate dehydrogenase</fullName>
    </submittedName>
</protein>
<dbReference type="PANTHER" id="PTHR43580">
    <property type="entry name" value="OXIDOREDUCTASE GLYR1-RELATED"/>
    <property type="match status" value="1"/>
</dbReference>
<dbReference type="Pfam" id="PF03446">
    <property type="entry name" value="NAD_binding_2"/>
    <property type="match status" value="1"/>
</dbReference>
<dbReference type="InterPro" id="IPR051265">
    <property type="entry name" value="HIBADH-related_NP60_sf"/>
</dbReference>
<dbReference type="Gene3D" id="1.10.1040.10">
    <property type="entry name" value="N-(1-d-carboxylethyl)-l-norvaline Dehydrogenase, domain 2"/>
    <property type="match status" value="1"/>
</dbReference>
<dbReference type="InterPro" id="IPR048666">
    <property type="entry name" value="RedAm-like_C"/>
</dbReference>
<dbReference type="SUPFAM" id="SSF51735">
    <property type="entry name" value="NAD(P)-binding Rossmann-fold domains"/>
    <property type="match status" value="1"/>
</dbReference>
<evidence type="ECO:0000313" key="5">
    <source>
        <dbReference type="EMBL" id="SED19756.1"/>
    </source>
</evidence>
<evidence type="ECO:0000313" key="6">
    <source>
        <dbReference type="Proteomes" id="UP000182241"/>
    </source>
</evidence>
<name>A0A1H4YP21_TSUTY</name>
<proteinExistence type="inferred from homology"/>
<feature type="domain" description="NADPH-dependent reductive aminase-like C-terminal" evidence="4">
    <location>
        <begin position="166"/>
        <end position="292"/>
    </location>
</feature>
<feature type="domain" description="6-phosphogluconate dehydrogenase NADP-binding" evidence="3">
    <location>
        <begin position="10"/>
        <end position="164"/>
    </location>
</feature>
<comment type="similarity">
    <text evidence="1">Belongs to the HIBADH-related family.</text>
</comment>
<dbReference type="EMBL" id="FNSA01000003">
    <property type="protein sequence ID" value="SED19756.1"/>
    <property type="molecule type" value="Genomic_DNA"/>
</dbReference>
<dbReference type="Pfam" id="PF21761">
    <property type="entry name" value="RedAm-like_C"/>
    <property type="match status" value="1"/>
</dbReference>
<sequence>MSGGDSTATVTVLGLGAMGHAIAAAFVDAGHRVTVWNRTPGKADRLVARGARETATAAEAVRASDLVVVCLLDQTASRAVLGPLAADLRGRVLADLSSDVPQRAREAAAWAKEEGLVYLDATIVVNVPMVGADDALVLYAGPRSAFERHESTLRALGGATTYLGEDHAFAAAYDVAVLDYFWTSMAGIVHAFALARAEGIAAADLAPHLLGNGGLLASIIPAMAADVDAGVYPGEEENLVMDAAGVEHVLHAADHYGLDVSVLRAVDAVAQRAIGLGHGAAGWTATVEAVRRPA</sequence>
<dbReference type="InterPro" id="IPR013328">
    <property type="entry name" value="6PGD_dom2"/>
</dbReference>
<evidence type="ECO:0000259" key="4">
    <source>
        <dbReference type="Pfam" id="PF21761"/>
    </source>
</evidence>
<dbReference type="PANTHER" id="PTHR43580:SF2">
    <property type="entry name" value="CYTOKINE-LIKE NUCLEAR FACTOR N-PAC"/>
    <property type="match status" value="1"/>
</dbReference>
<dbReference type="STRING" id="57704.SAMN04489793_4262"/>
<gene>
    <name evidence="5" type="ORF">SAMN04489793_4262</name>
</gene>
<dbReference type="AlphaFoldDB" id="A0A1H4YP21"/>
<dbReference type="GO" id="GO:0016491">
    <property type="term" value="F:oxidoreductase activity"/>
    <property type="evidence" value="ECO:0007669"/>
    <property type="project" value="UniProtKB-KW"/>
</dbReference>
<keyword evidence="2" id="KW-0560">Oxidoreductase</keyword>
<keyword evidence="6" id="KW-1185">Reference proteome</keyword>
<dbReference type="PIRSF" id="PIRSF000103">
    <property type="entry name" value="HIBADH"/>
    <property type="match status" value="1"/>
</dbReference>
<dbReference type="InterPro" id="IPR015815">
    <property type="entry name" value="HIBADH-related"/>
</dbReference>
<organism evidence="5 6">
    <name type="scientific">Tsukamurella tyrosinosolvens</name>
    <dbReference type="NCBI Taxonomy" id="57704"/>
    <lineage>
        <taxon>Bacteria</taxon>
        <taxon>Bacillati</taxon>
        <taxon>Actinomycetota</taxon>
        <taxon>Actinomycetes</taxon>
        <taxon>Mycobacteriales</taxon>
        <taxon>Tsukamurellaceae</taxon>
        <taxon>Tsukamurella</taxon>
    </lineage>
</organism>
<accession>A0A1H4YP21</accession>
<reference evidence="6" key="1">
    <citation type="submission" date="2016-10" db="EMBL/GenBank/DDBJ databases">
        <authorList>
            <person name="Varghese N."/>
            <person name="Submissions S."/>
        </authorList>
    </citation>
    <scope>NUCLEOTIDE SEQUENCE [LARGE SCALE GENOMIC DNA]</scope>
    <source>
        <strain evidence="6">DSM 44234</strain>
    </source>
</reference>
<evidence type="ECO:0000256" key="2">
    <source>
        <dbReference type="ARBA" id="ARBA00023002"/>
    </source>
</evidence>
<dbReference type="RefSeq" id="WP_068739618.1">
    <property type="nucleotide sequence ID" value="NZ_CBDRGN010000009.1"/>
</dbReference>
<evidence type="ECO:0000256" key="1">
    <source>
        <dbReference type="ARBA" id="ARBA00009080"/>
    </source>
</evidence>